<dbReference type="CDD" id="cd18773">
    <property type="entry name" value="PDC1_HK_sensor"/>
    <property type="match status" value="1"/>
</dbReference>
<keyword evidence="5 6" id="KW-0472">Membrane</keyword>
<feature type="transmembrane region" description="Helical" evidence="6">
    <location>
        <begin position="279"/>
        <end position="300"/>
    </location>
</feature>
<dbReference type="PANTHER" id="PTHR44757">
    <property type="entry name" value="DIGUANYLATE CYCLASE DGCP"/>
    <property type="match status" value="1"/>
</dbReference>
<proteinExistence type="predicted"/>
<gene>
    <name evidence="10" type="ORF">QQ91_0001840</name>
</gene>
<dbReference type="Pfam" id="PF13426">
    <property type="entry name" value="PAS_9"/>
    <property type="match status" value="1"/>
</dbReference>
<dbReference type="Gene3D" id="3.30.450.20">
    <property type="entry name" value="PAS domain"/>
    <property type="match status" value="2"/>
</dbReference>
<keyword evidence="4 6" id="KW-1133">Transmembrane helix</keyword>
<dbReference type="EMBL" id="JTHE03000013">
    <property type="protein sequence ID" value="MCM1981572.1"/>
    <property type="molecule type" value="Genomic_DNA"/>
</dbReference>
<dbReference type="PANTHER" id="PTHR44757:SF2">
    <property type="entry name" value="BIOFILM ARCHITECTURE MAINTENANCE PROTEIN MBAA"/>
    <property type="match status" value="1"/>
</dbReference>
<dbReference type="AlphaFoldDB" id="A0ABD4SYN8"/>
<evidence type="ECO:0000256" key="2">
    <source>
        <dbReference type="ARBA" id="ARBA00022475"/>
    </source>
</evidence>
<dbReference type="Pfam" id="PF00563">
    <property type="entry name" value="EAL"/>
    <property type="match status" value="1"/>
</dbReference>
<dbReference type="SUPFAM" id="SSF141868">
    <property type="entry name" value="EAL domain-like"/>
    <property type="match status" value="1"/>
</dbReference>
<dbReference type="SMART" id="SM00052">
    <property type="entry name" value="EAL"/>
    <property type="match status" value="1"/>
</dbReference>
<dbReference type="Proteomes" id="UP000031561">
    <property type="component" value="Unassembled WGS sequence"/>
</dbReference>
<dbReference type="InterPro" id="IPR001633">
    <property type="entry name" value="EAL_dom"/>
</dbReference>
<dbReference type="Gene3D" id="3.20.20.450">
    <property type="entry name" value="EAL domain"/>
    <property type="match status" value="1"/>
</dbReference>
<evidence type="ECO:0000256" key="3">
    <source>
        <dbReference type="ARBA" id="ARBA00022692"/>
    </source>
</evidence>
<reference evidence="10 11" key="1">
    <citation type="journal article" date="2015" name="Genome Announc.">
        <title>Draft Genome Sequence of Filamentous Marine Cyanobacterium Lyngbya confervoides Strain BDU141951.</title>
        <authorList>
            <person name="Chandrababunaidu M.M."/>
            <person name="Sen D."/>
            <person name="Tripathy S."/>
        </authorList>
    </citation>
    <scope>NUCLEOTIDE SEQUENCE [LARGE SCALE GENOMIC DNA]</scope>
    <source>
        <strain evidence="10 11">BDU141951</strain>
    </source>
</reference>
<dbReference type="PROSITE" id="PS50112">
    <property type="entry name" value="PAS"/>
    <property type="match status" value="1"/>
</dbReference>
<feature type="domain" description="PAS" evidence="7">
    <location>
        <begin position="353"/>
        <end position="405"/>
    </location>
</feature>
<evidence type="ECO:0000256" key="6">
    <source>
        <dbReference type="SAM" id="Phobius"/>
    </source>
</evidence>
<dbReference type="InterPro" id="IPR035965">
    <property type="entry name" value="PAS-like_dom_sf"/>
</dbReference>
<evidence type="ECO:0000259" key="9">
    <source>
        <dbReference type="PROSITE" id="PS50887"/>
    </source>
</evidence>
<organism evidence="10 11">
    <name type="scientific">Lyngbya confervoides BDU141951</name>
    <dbReference type="NCBI Taxonomy" id="1574623"/>
    <lineage>
        <taxon>Bacteria</taxon>
        <taxon>Bacillati</taxon>
        <taxon>Cyanobacteriota</taxon>
        <taxon>Cyanophyceae</taxon>
        <taxon>Oscillatoriophycideae</taxon>
        <taxon>Oscillatoriales</taxon>
        <taxon>Microcoleaceae</taxon>
        <taxon>Lyngbya</taxon>
    </lineage>
</organism>
<dbReference type="InterPro" id="IPR052155">
    <property type="entry name" value="Biofilm_reg_signaling"/>
</dbReference>
<keyword evidence="11" id="KW-1185">Reference proteome</keyword>
<evidence type="ECO:0000259" key="7">
    <source>
        <dbReference type="PROSITE" id="PS50112"/>
    </source>
</evidence>
<comment type="caution">
    <text evidence="10">The sequence shown here is derived from an EMBL/GenBank/DDBJ whole genome shotgun (WGS) entry which is preliminary data.</text>
</comment>
<sequence>MIRKWKLRDRILCVMALLSTPLMGLVILDLHERQQVRQQEAEDQVQAIANRLDFRFNRFVEDSRSQVRLLSRLSPFRDLEPRACDLFGLPVQPSASLYANVLLVNRQGQVICSAISPPETALPSLEGQDWFKQASDRQSFIMSEPFFGPLVQQWVIMFSYPILDAEDEWVGVVGLPVTLESLSFLSAYQQRHEGVSITVTDAGGWVIAKSPDPEQQLGKNLQALPFPQPSLRNKLGTYSGLELDGTPQVYHHQTLSQLDWHAYVGLSLAAVQAPVEQQIYRVLLVCGVVSGGAIAFATLLSRQVLRPLQHLTPTLAVIDADPRVTPLEGPPEVRSVVAKLLDAIAMRKVADQRRLLLAKVFSSTCEAILIADQDLKIIAVNQTFETMTGYSEREVLGQGLEILAPCLPDQGDRPWHWLDLLKAGDWQGEVWQRRKSGVLFPTIQSISRIVDASGQTYVVSFLLDISHQREIEDRLNILASSDPLTGLPNRRMFMDRLARALARNQRNESTRVAVMVLNIDRFRDINNALGYGSGDALLVALSHRLMDSFRVTDTIARAGSDEFLMMAEELTGQEALLPIIQKIQAAFREPFQIQGRDLEITFSLGISLHPDHSREADELMGFADAAMDRAKRQGKGRYAFYTESMTQETEQRLQMERDLRRAIAHQELFLLYQPQLSLRTSTLVGCEALVRWQHPQRGLISPARFIPLALQTDLIEPLTDWVLQAACRQIVEWQARSRVVPPVGINLSGKSLGRTNYVALVQQLIADHHLSPSQIGFEITEDALPEDLEQVRTLIDQLQALGCKVAIDDFGTGYSSLSYLKHLGANVLKIDRSFVSQIDHDVSNQEIARAIIAVGHALQMQVLAEGVEREAEQEWLRAAGCDMIQGFYYAKPMAGSDLAQYFS</sequence>
<dbReference type="GO" id="GO:0005886">
    <property type="term" value="C:plasma membrane"/>
    <property type="evidence" value="ECO:0007669"/>
    <property type="project" value="UniProtKB-SubCell"/>
</dbReference>
<comment type="subcellular location">
    <subcellularLocation>
        <location evidence="1">Cell membrane</location>
        <topology evidence="1">Multi-pass membrane protein</topology>
    </subcellularLocation>
</comment>
<dbReference type="CDD" id="cd01948">
    <property type="entry name" value="EAL"/>
    <property type="match status" value="1"/>
</dbReference>
<evidence type="ECO:0000313" key="10">
    <source>
        <dbReference type="EMBL" id="MCM1981572.1"/>
    </source>
</evidence>
<accession>A0ABD4SYN8</accession>
<name>A0ABD4SYN8_9CYAN</name>
<dbReference type="RefSeq" id="WP_166279259.1">
    <property type="nucleotide sequence ID" value="NZ_JTHE03000013.1"/>
</dbReference>
<keyword evidence="3 6" id="KW-0812">Transmembrane</keyword>
<dbReference type="Pfam" id="PF00990">
    <property type="entry name" value="GGDEF"/>
    <property type="match status" value="1"/>
</dbReference>
<dbReference type="CDD" id="cd12915">
    <property type="entry name" value="PDC2_DGC_like"/>
    <property type="match status" value="1"/>
</dbReference>
<dbReference type="SUPFAM" id="SSF55785">
    <property type="entry name" value="PYP-like sensor domain (PAS domain)"/>
    <property type="match status" value="1"/>
</dbReference>
<dbReference type="InterPro" id="IPR000014">
    <property type="entry name" value="PAS"/>
</dbReference>
<evidence type="ECO:0000259" key="8">
    <source>
        <dbReference type="PROSITE" id="PS50883"/>
    </source>
</evidence>
<dbReference type="NCBIfam" id="TIGR00229">
    <property type="entry name" value="sensory_box"/>
    <property type="match status" value="1"/>
</dbReference>
<evidence type="ECO:0000256" key="1">
    <source>
        <dbReference type="ARBA" id="ARBA00004651"/>
    </source>
</evidence>
<protein>
    <submittedName>
        <fullName evidence="10">EAL domain-containing protein</fullName>
    </submittedName>
</protein>
<dbReference type="InterPro" id="IPR043128">
    <property type="entry name" value="Rev_trsase/Diguanyl_cyclase"/>
</dbReference>
<dbReference type="SMART" id="SM00091">
    <property type="entry name" value="PAS"/>
    <property type="match status" value="1"/>
</dbReference>
<dbReference type="CDD" id="cd01949">
    <property type="entry name" value="GGDEF"/>
    <property type="match status" value="1"/>
</dbReference>
<dbReference type="SMART" id="SM00267">
    <property type="entry name" value="GGDEF"/>
    <property type="match status" value="1"/>
</dbReference>
<dbReference type="InterPro" id="IPR029787">
    <property type="entry name" value="Nucleotide_cyclase"/>
</dbReference>
<evidence type="ECO:0000256" key="5">
    <source>
        <dbReference type="ARBA" id="ARBA00023136"/>
    </source>
</evidence>
<feature type="domain" description="EAL" evidence="8">
    <location>
        <begin position="652"/>
        <end position="903"/>
    </location>
</feature>
<dbReference type="Pfam" id="PF02743">
    <property type="entry name" value="dCache_1"/>
    <property type="match status" value="1"/>
</dbReference>
<dbReference type="InterPro" id="IPR035919">
    <property type="entry name" value="EAL_sf"/>
</dbReference>
<evidence type="ECO:0000313" key="11">
    <source>
        <dbReference type="Proteomes" id="UP000031561"/>
    </source>
</evidence>
<evidence type="ECO:0000256" key="4">
    <source>
        <dbReference type="ARBA" id="ARBA00022989"/>
    </source>
</evidence>
<feature type="domain" description="GGDEF" evidence="9">
    <location>
        <begin position="510"/>
        <end position="643"/>
    </location>
</feature>
<dbReference type="PROSITE" id="PS50887">
    <property type="entry name" value="GGDEF"/>
    <property type="match status" value="1"/>
</dbReference>
<dbReference type="InterPro" id="IPR000160">
    <property type="entry name" value="GGDEF_dom"/>
</dbReference>
<dbReference type="SUPFAM" id="SSF55073">
    <property type="entry name" value="Nucleotide cyclase"/>
    <property type="match status" value="1"/>
</dbReference>
<dbReference type="InterPro" id="IPR033479">
    <property type="entry name" value="dCache_1"/>
</dbReference>
<dbReference type="Gene3D" id="3.30.70.270">
    <property type="match status" value="1"/>
</dbReference>
<keyword evidence="2" id="KW-1003">Cell membrane</keyword>
<dbReference type="PROSITE" id="PS50883">
    <property type="entry name" value="EAL"/>
    <property type="match status" value="1"/>
</dbReference>
<dbReference type="NCBIfam" id="TIGR00254">
    <property type="entry name" value="GGDEF"/>
    <property type="match status" value="1"/>
</dbReference>
<dbReference type="CDD" id="cd00130">
    <property type="entry name" value="PAS"/>
    <property type="match status" value="1"/>
</dbReference>